<feature type="region of interest" description="Disordered" evidence="1">
    <location>
        <begin position="242"/>
        <end position="265"/>
    </location>
</feature>
<proteinExistence type="predicted"/>
<protein>
    <submittedName>
        <fullName evidence="3 4">Uncharacterized protein LOC109378206</fullName>
    </submittedName>
</protein>
<dbReference type="Proteomes" id="UP000694851">
    <property type="component" value="Unplaced"/>
</dbReference>
<evidence type="ECO:0000313" key="4">
    <source>
        <dbReference type="RefSeq" id="XP_019490212.1"/>
    </source>
</evidence>
<keyword evidence="2" id="KW-1185">Reference proteome</keyword>
<evidence type="ECO:0000313" key="3">
    <source>
        <dbReference type="RefSeq" id="XP_019490211.1"/>
    </source>
</evidence>
<organism evidence="2 6">
    <name type="scientific">Hipposideros armiger</name>
    <name type="common">Great Himalayan leaf-nosed bat</name>
    <dbReference type="NCBI Taxonomy" id="186990"/>
    <lineage>
        <taxon>Eukaryota</taxon>
        <taxon>Metazoa</taxon>
        <taxon>Chordata</taxon>
        <taxon>Craniata</taxon>
        <taxon>Vertebrata</taxon>
        <taxon>Euteleostomi</taxon>
        <taxon>Mammalia</taxon>
        <taxon>Eutheria</taxon>
        <taxon>Laurasiatheria</taxon>
        <taxon>Chiroptera</taxon>
        <taxon>Yinpterochiroptera</taxon>
        <taxon>Rhinolophoidea</taxon>
        <taxon>Hipposideridae</taxon>
        <taxon>Hipposideros</taxon>
    </lineage>
</organism>
<evidence type="ECO:0000313" key="2">
    <source>
        <dbReference type="Proteomes" id="UP000694851"/>
    </source>
</evidence>
<accession>A0A8B7QN60</accession>
<dbReference type="RefSeq" id="XP_019490213.1">
    <property type="nucleotide sequence ID" value="XM_019634668.1"/>
</dbReference>
<dbReference type="GeneID" id="109378206"/>
<feature type="region of interest" description="Disordered" evidence="1">
    <location>
        <begin position="86"/>
        <end position="154"/>
    </location>
</feature>
<dbReference type="RefSeq" id="XP_019490214.1">
    <property type="nucleotide sequence ID" value="XM_019634669.1"/>
</dbReference>
<feature type="compositionally biased region" description="Gly residues" evidence="1">
    <location>
        <begin position="249"/>
        <end position="260"/>
    </location>
</feature>
<name>A0A8B7QN60_HIPAR</name>
<sequence length="359" mass="39388">MTLKCTMNPYLLWRLDRRKSPMRCACPREPCAGTERARLQELRSSSSGMEESGGQAGVRRITNGHVRWQRHPAALVSALSEKRKPLGLGSTYRHGRHKSEVPTPDSSFPRPPLPPTSVYPVFRKAGETHRPRAARLTSAPSTGPQLGASEPEPVFSLPCRSRDFLSRRGHLLAHEHLPLRAPLHPLRASWKQSLVLRAPWSSEKGACAAGTWKRTSPLHPQRDRLHVFPPMAVSEDDRAQAATREGPLSCGGGPPGGNRGPGRERGTHRGVPAFLGPAGAPVAGHPARPAPAPSVFLTWWELFSSHASKPALANASVFPSAPVFSLLEIYGKSRLFRGMLGEFFLNGRIFSQKVYDIYM</sequence>
<dbReference type="RefSeq" id="XP_019490211.1">
    <property type="nucleotide sequence ID" value="XM_019634666.1"/>
</dbReference>
<evidence type="ECO:0000256" key="1">
    <source>
        <dbReference type="SAM" id="MobiDB-lite"/>
    </source>
</evidence>
<reference evidence="3 4" key="1">
    <citation type="submission" date="2025-04" db="UniProtKB">
        <authorList>
            <consortium name="RefSeq"/>
        </authorList>
    </citation>
    <scope>IDENTIFICATION</scope>
    <source>
        <tissue evidence="3 4">Muscle</tissue>
    </source>
</reference>
<dbReference type="KEGG" id="hai:109378206"/>
<dbReference type="AlphaFoldDB" id="A0A8B7QN60"/>
<evidence type="ECO:0000313" key="6">
    <source>
        <dbReference type="RefSeq" id="XP_019490214.1"/>
    </source>
</evidence>
<dbReference type="RefSeq" id="XP_019490212.1">
    <property type="nucleotide sequence ID" value="XM_019634667.1"/>
</dbReference>
<evidence type="ECO:0000313" key="5">
    <source>
        <dbReference type="RefSeq" id="XP_019490213.1"/>
    </source>
</evidence>
<gene>
    <name evidence="3 4 5 6" type="primary">LOC109378206</name>
</gene>